<dbReference type="PANTHER" id="PTHR10110">
    <property type="entry name" value="SODIUM/HYDROGEN EXCHANGER"/>
    <property type="match status" value="1"/>
</dbReference>
<keyword evidence="6 10" id="KW-0915">Sodium</keyword>
<comment type="function">
    <text evidence="10">Na(+)/H(+) antiporter that extrudes sodium in exchange for external protons.</text>
</comment>
<gene>
    <name evidence="13" type="ordered locus">BTH_I0329</name>
</gene>
<dbReference type="GO" id="GO:0015385">
    <property type="term" value="F:sodium:proton antiporter activity"/>
    <property type="evidence" value="ECO:0007669"/>
    <property type="project" value="InterPro"/>
</dbReference>
<proteinExistence type="inferred from homology"/>
<dbReference type="PANTHER" id="PTHR10110:SF86">
    <property type="entry name" value="SODIUM_HYDROGEN EXCHANGER 7"/>
    <property type="match status" value="1"/>
</dbReference>
<dbReference type="NCBIfam" id="TIGR00831">
    <property type="entry name" value="a_cpa1"/>
    <property type="match status" value="1"/>
</dbReference>
<keyword evidence="5" id="KW-1133">Transmembrane helix</keyword>
<dbReference type="KEGG" id="bte:BTH_I0329"/>
<protein>
    <submittedName>
        <fullName evidence="13">Na+:H+ antiporter</fullName>
    </submittedName>
</protein>
<keyword evidence="10" id="KW-0997">Cell inner membrane</keyword>
<evidence type="ECO:0000259" key="12">
    <source>
        <dbReference type="Pfam" id="PF00999"/>
    </source>
</evidence>
<dbReference type="AlphaFoldDB" id="Q2T1R2"/>
<dbReference type="GO" id="GO:0005886">
    <property type="term" value="C:plasma membrane"/>
    <property type="evidence" value="ECO:0007669"/>
    <property type="project" value="UniProtKB-SubCell"/>
</dbReference>
<keyword evidence="14" id="KW-1185">Reference proteome</keyword>
<dbReference type="InterPro" id="IPR018422">
    <property type="entry name" value="Cation/H_exchanger_CPA1"/>
</dbReference>
<evidence type="ECO:0000313" key="13">
    <source>
        <dbReference type="EMBL" id="ABC38481.1"/>
    </source>
</evidence>
<keyword evidence="3" id="KW-1003">Cell membrane</keyword>
<organism evidence="13 14">
    <name type="scientific">Burkholderia thailandensis (strain ATCC 700388 / DSM 13276 / CCUG 48851 / CIP 106301 / E264)</name>
    <dbReference type="NCBI Taxonomy" id="271848"/>
    <lineage>
        <taxon>Bacteria</taxon>
        <taxon>Pseudomonadati</taxon>
        <taxon>Pseudomonadota</taxon>
        <taxon>Betaproteobacteria</taxon>
        <taxon>Burkholderiales</taxon>
        <taxon>Burkholderiaceae</taxon>
        <taxon>Burkholderia</taxon>
        <taxon>pseudomallei group</taxon>
    </lineage>
</organism>
<reference evidence="13 14" key="1">
    <citation type="journal article" date="2005" name="BMC Genomics">
        <title>Bacterial genome adaptation to niches: divergence of the potential virulence genes in three Burkholderia species of different survival strategies.</title>
        <authorList>
            <person name="Kim H.S."/>
            <person name="Schell M.A."/>
            <person name="Yu Y."/>
            <person name="Ulrich R.L."/>
            <person name="Sarria S.H."/>
            <person name="Nierman W.C."/>
            <person name="DeShazer D."/>
        </authorList>
    </citation>
    <scope>NUCLEOTIDE SEQUENCE [LARGE SCALE GENOMIC DNA]</scope>
    <source>
        <strain evidence="14">ATCC 700388 / DSM 13276 / CCUG 48851 / CIP 106301 / E264</strain>
    </source>
</reference>
<comment type="similarity">
    <text evidence="10">Belongs to the monovalent cation:proton antiporter 1 (CPA1) transporter (TC 2.A.36) family.</text>
</comment>
<comment type="subcellular location">
    <subcellularLocation>
        <location evidence="10">Cell inner membrane</location>
        <topology evidence="10">Multi-pass membrane protein</topology>
    </subcellularLocation>
    <subcellularLocation>
        <location evidence="1">Cell membrane</location>
        <topology evidence="1">Multi-pass membrane protein</topology>
    </subcellularLocation>
</comment>
<evidence type="ECO:0000256" key="3">
    <source>
        <dbReference type="ARBA" id="ARBA00022475"/>
    </source>
</evidence>
<keyword evidence="10" id="KW-0050">Antiport</keyword>
<dbReference type="HOGENOM" id="CLU_005912_6_3_4"/>
<evidence type="ECO:0000313" key="14">
    <source>
        <dbReference type="Proteomes" id="UP000001930"/>
    </source>
</evidence>
<feature type="compositionally biased region" description="Basic residues" evidence="11">
    <location>
        <begin position="33"/>
        <end position="46"/>
    </location>
</feature>
<evidence type="ECO:0000256" key="4">
    <source>
        <dbReference type="ARBA" id="ARBA00022692"/>
    </source>
</evidence>
<keyword evidence="2 10" id="KW-0813">Transport</keyword>
<dbReference type="Pfam" id="PF00999">
    <property type="entry name" value="Na_H_Exchanger"/>
    <property type="match status" value="1"/>
</dbReference>
<dbReference type="InterPro" id="IPR006153">
    <property type="entry name" value="Cation/H_exchanger_TM"/>
</dbReference>
<feature type="domain" description="Cation/H+ exchanger transmembrane" evidence="12">
    <location>
        <begin position="113"/>
        <end position="520"/>
    </location>
</feature>
<keyword evidence="4" id="KW-0812">Transmembrane</keyword>
<evidence type="ECO:0000256" key="10">
    <source>
        <dbReference type="RuleBase" id="RU366002"/>
    </source>
</evidence>
<evidence type="ECO:0000256" key="2">
    <source>
        <dbReference type="ARBA" id="ARBA00022448"/>
    </source>
</evidence>
<dbReference type="GO" id="GO:0098719">
    <property type="term" value="P:sodium ion import across plasma membrane"/>
    <property type="evidence" value="ECO:0007669"/>
    <property type="project" value="TreeGrafter"/>
</dbReference>
<evidence type="ECO:0000256" key="6">
    <source>
        <dbReference type="ARBA" id="ARBA00023053"/>
    </source>
</evidence>
<evidence type="ECO:0000256" key="8">
    <source>
        <dbReference type="ARBA" id="ARBA00023136"/>
    </source>
</evidence>
<dbReference type="EMBL" id="CP000086">
    <property type="protein sequence ID" value="ABC38481.1"/>
    <property type="molecule type" value="Genomic_DNA"/>
</dbReference>
<keyword evidence="9 10" id="KW-0739">Sodium transport</keyword>
<accession>Q2T1R2</accession>
<keyword evidence="7 10" id="KW-0406">Ion transport</keyword>
<sequence>MTKTSAGETCDSRVFIGGPRLFDSSCRQASSKLRAHSRGAAPRRPRPGTDAARASHHACMPAGIARTITVHPRSRVASRRPSRAHATLRTVVSSPFRSSMAIVFTVLILLLAVALSGIATRVLPLRLPLPLMQIAIGAALAWPKFNLHVTFDPEIFMLLFIPPLLFADGWRIPKRELYLQRRAILMLAFGLVFMTVLAVGYFAHWLIPGLPLPIAFALAAVLSPTDAVALAGIAGKGRIPPQLMHILEGEALMNDASGLVALKFAIAAALTGVFSLRDASISFVIVASGGLATGAALSWLFSALSTRFLNAAQEGDPAPGIVMTLLVPFASYLIAEHLGLSGILSAVASGMMMNYTSFSKSSTVAARVRAESTWAMIEFVFNGMVFIMLGLQLPHIIGRALVDAHHTSDALVGAMIGYVAAMLAALYAIRFAWVWLLRWIASRRAAKQGLAGTMAGLRTIAVMTVGGVRGAITLAGVLSVPVALGDGTPLAGRDTAIFVASGVILGSLVVAVIALPLLLRGVRPMRNPHAEEERAARAAAAQAAIRAVDAAHDALAVDLDETAAARCADVTARVMDLYRRRLAGLAADGATPREEARQTEKIELALKIAAIRAERAVLYRLRGEQKINDETLAKLMREIDLSETALSTRKKGIV</sequence>
<feature type="region of interest" description="Disordered" evidence="11">
    <location>
        <begin position="33"/>
        <end position="55"/>
    </location>
</feature>
<keyword evidence="8" id="KW-0472">Membrane</keyword>
<dbReference type="GO" id="GO:0051453">
    <property type="term" value="P:regulation of intracellular pH"/>
    <property type="evidence" value="ECO:0007669"/>
    <property type="project" value="TreeGrafter"/>
</dbReference>
<dbReference type="Gene3D" id="6.10.140.1330">
    <property type="match status" value="1"/>
</dbReference>
<evidence type="ECO:0000256" key="9">
    <source>
        <dbReference type="ARBA" id="ARBA00023201"/>
    </source>
</evidence>
<dbReference type="Proteomes" id="UP000001930">
    <property type="component" value="Chromosome I"/>
</dbReference>
<dbReference type="GO" id="GO:0015386">
    <property type="term" value="F:potassium:proton antiporter activity"/>
    <property type="evidence" value="ECO:0007669"/>
    <property type="project" value="TreeGrafter"/>
</dbReference>
<evidence type="ECO:0000256" key="5">
    <source>
        <dbReference type="ARBA" id="ARBA00022989"/>
    </source>
</evidence>
<name>Q2T1R2_BURTA</name>
<evidence type="ECO:0000256" key="11">
    <source>
        <dbReference type="SAM" id="MobiDB-lite"/>
    </source>
</evidence>
<evidence type="ECO:0000256" key="1">
    <source>
        <dbReference type="ARBA" id="ARBA00004651"/>
    </source>
</evidence>
<dbReference type="InterPro" id="IPR004705">
    <property type="entry name" value="Cation/H_exchanger_CPA1_bac"/>
</dbReference>
<evidence type="ECO:0000256" key="7">
    <source>
        <dbReference type="ARBA" id="ARBA00023065"/>
    </source>
</evidence>